<dbReference type="SUPFAM" id="SSF52009">
    <property type="entry name" value="Phosphohistidine domain"/>
    <property type="match status" value="1"/>
</dbReference>
<accession>A0A285AVR8</accession>
<keyword evidence="13" id="KW-0418">Kinase</keyword>
<proteinExistence type="inferred from homology"/>
<dbReference type="PANTHER" id="PTHR46244:SF4">
    <property type="entry name" value="MULTIPHOSPHORYL TRANSFER PROTEIN 1-RELATED"/>
    <property type="match status" value="1"/>
</dbReference>
<dbReference type="CDD" id="cd00367">
    <property type="entry name" value="PTS-HPr_like"/>
    <property type="match status" value="1"/>
</dbReference>
<sequence length="828" mass="90429">MLKISFICPLENGLHARPASELEQRVNAFSARIDLCNLRNQRRADARSVLAMIGADVVYQDPCELVIDGQDEAAAYQALRRFIHDELAGCDAPVAVVSTRSEQPLPVFLAQTTSPFVRGNGVSPGLALGRTMLLGTVDLWALAQQQEPEESAAQHNAMQHALLQVRQQLRQEHQHAQGDAASVLQAHSKLLDDALLESTLLAPRQQRNTLAALAAALDELCAPLRESRSVYLRQRVLDLQDLGLRLAAYLTAQPLTTLAPLLQDTIVISPAPMTPGQLLALRGPRLKGIIMGDGGETSHTVILARSFGIPLLSLPVAESGSIPGGETLLLDARRGVAILSPDAVAQRWYQLETEKHQRIANRLQPFIDQPGVMQDGEGVTLLANIALAAEADSAFAAGAQGIGLFRTEMLFCERSSPPDEEEQYQAYRHVLEQAQGRKVVIRTLDIGGDKPCDYLNLPEEENPFLGWRGVRLYPAFMALFVTQMRALLRASAVGPLHIMAPMVATLEEIKWLHTQFTQTQAELTAQGVATGTWSLGMMAEVPSVLYLLDKAAAWIDFVSIGSNDLAQYFLACDRGNASVRHLYNYFDPAFLQLLQEMTARAHRAGVEISLCGEMGGDPQALPLLLGAGLRHISMSASRIGSAKAQLTTLSAVECQQMLKQVVAAESGQDVVALLQKQSITTFPVFDPRLILLDRGIDAKAEVIKRLTDNLEIEQRARCGAEVEAAIWQREAIFSTALGFAIALPHCKSPAVTSSSVSVMRLASPLAWNEEVSVSLIIMLTVSEEEKGDHMKIFSRLARKLMHADFRQQLLEGNNPQAVAELLQREIAM</sequence>
<dbReference type="InterPro" id="IPR035895">
    <property type="entry name" value="HPr-like_sf"/>
</dbReference>
<keyword evidence="6" id="KW-0813">Transport</keyword>
<dbReference type="InterPro" id="IPR036618">
    <property type="entry name" value="PtsI_HPr-bd_sf"/>
</dbReference>
<dbReference type="Pfam" id="PF02896">
    <property type="entry name" value="PEP-utilizers_C"/>
    <property type="match status" value="1"/>
</dbReference>
<evidence type="ECO:0000256" key="12">
    <source>
        <dbReference type="ARBA" id="ARBA00022723"/>
    </source>
</evidence>
<dbReference type="GO" id="GO:0008965">
    <property type="term" value="F:phosphoenolpyruvate-protein phosphotransferase activity"/>
    <property type="evidence" value="ECO:0007669"/>
    <property type="project" value="UniProtKB-EC"/>
</dbReference>
<gene>
    <name evidence="17" type="ORF">KOSB73_140053</name>
</gene>
<comment type="catalytic activity">
    <reaction evidence="1">
        <text>L-histidyl-[protein] + phosphoenolpyruvate = N(pros)-phospho-L-histidyl-[protein] + pyruvate</text>
        <dbReference type="Rhea" id="RHEA:23880"/>
        <dbReference type="Rhea" id="RHEA-COMP:9745"/>
        <dbReference type="Rhea" id="RHEA-COMP:9746"/>
        <dbReference type="ChEBI" id="CHEBI:15361"/>
        <dbReference type="ChEBI" id="CHEBI:29979"/>
        <dbReference type="ChEBI" id="CHEBI:58702"/>
        <dbReference type="ChEBI" id="CHEBI:64837"/>
        <dbReference type="EC" id="2.7.3.9"/>
    </reaction>
</comment>
<keyword evidence="14" id="KW-0460">Magnesium</keyword>
<feature type="domain" description="HPr" evidence="16">
    <location>
        <begin position="1"/>
        <end position="93"/>
    </location>
</feature>
<feature type="domain" description="PTS EIIA type-2" evidence="15">
    <location>
        <begin position="683"/>
        <end position="825"/>
    </location>
</feature>
<dbReference type="SUPFAM" id="SSF51621">
    <property type="entry name" value="Phosphoenolpyruvate/pyruvate domain"/>
    <property type="match status" value="1"/>
</dbReference>
<evidence type="ECO:0000256" key="11">
    <source>
        <dbReference type="ARBA" id="ARBA00022683"/>
    </source>
</evidence>
<keyword evidence="10 17" id="KW-0808">Transferase</keyword>
<dbReference type="InterPro" id="IPR050499">
    <property type="entry name" value="PEP-utilizing_PTS_enzyme"/>
</dbReference>
<dbReference type="GO" id="GO:0046872">
    <property type="term" value="F:metal ion binding"/>
    <property type="evidence" value="ECO:0007669"/>
    <property type="project" value="UniProtKB-KW"/>
</dbReference>
<evidence type="ECO:0000256" key="7">
    <source>
        <dbReference type="ARBA" id="ARBA00022490"/>
    </source>
</evidence>
<dbReference type="InterPro" id="IPR008279">
    <property type="entry name" value="PEP-util_enz_mobile_dom"/>
</dbReference>
<dbReference type="InterPro" id="IPR008731">
    <property type="entry name" value="PTS_EIN"/>
</dbReference>
<dbReference type="Gene3D" id="3.30.1340.10">
    <property type="entry name" value="HPr-like"/>
    <property type="match status" value="1"/>
</dbReference>
<comment type="subcellular location">
    <subcellularLocation>
        <location evidence="4">Cytoplasm</location>
    </subcellularLocation>
</comment>
<dbReference type="Gene3D" id="3.20.20.60">
    <property type="entry name" value="Phosphoenolpyruvate-binding domains"/>
    <property type="match status" value="1"/>
</dbReference>
<dbReference type="PROSITE" id="PS51350">
    <property type="entry name" value="PTS_HPR_DOM"/>
    <property type="match status" value="1"/>
</dbReference>
<dbReference type="PRINTS" id="PR01736">
    <property type="entry name" value="PHPHTRNFRASE"/>
</dbReference>
<dbReference type="InterPro" id="IPR006318">
    <property type="entry name" value="PTS_EI-like"/>
</dbReference>
<organism evidence="17 18">
    <name type="scientific">Klebsiella grimontii</name>
    <dbReference type="NCBI Taxonomy" id="2058152"/>
    <lineage>
        <taxon>Bacteria</taxon>
        <taxon>Pseudomonadati</taxon>
        <taxon>Pseudomonadota</taxon>
        <taxon>Gammaproteobacteria</taxon>
        <taxon>Enterobacterales</taxon>
        <taxon>Enterobacteriaceae</taxon>
        <taxon>Klebsiella/Raoultella group</taxon>
        <taxon>Klebsiella</taxon>
    </lineage>
</organism>
<dbReference type="SUPFAM" id="SSF47831">
    <property type="entry name" value="Enzyme I of the PEP:sugar phosphotransferase system HPr-binding (sub)domain"/>
    <property type="match status" value="1"/>
</dbReference>
<evidence type="ECO:0000256" key="10">
    <source>
        <dbReference type="ARBA" id="ARBA00022679"/>
    </source>
</evidence>
<dbReference type="PANTHER" id="PTHR46244">
    <property type="entry name" value="PHOSPHOENOLPYRUVATE-PROTEIN PHOSPHOTRANSFERASE"/>
    <property type="match status" value="1"/>
</dbReference>
<keyword evidence="7" id="KW-0963">Cytoplasm</keyword>
<name>A0A285AVR8_9ENTR</name>
<dbReference type="GO" id="GO:0016301">
    <property type="term" value="F:kinase activity"/>
    <property type="evidence" value="ECO:0007669"/>
    <property type="project" value="UniProtKB-KW"/>
</dbReference>
<keyword evidence="12" id="KW-0479">Metal-binding</keyword>
<comment type="cofactor">
    <cofactor evidence="3">
        <name>Mg(2+)</name>
        <dbReference type="ChEBI" id="CHEBI:18420"/>
    </cofactor>
</comment>
<dbReference type="Gene3D" id="3.40.930.10">
    <property type="entry name" value="Mannitol-specific EII, Chain A"/>
    <property type="match status" value="1"/>
</dbReference>
<keyword evidence="9" id="KW-0762">Sugar transport</keyword>
<evidence type="ECO:0000256" key="4">
    <source>
        <dbReference type="ARBA" id="ARBA00004496"/>
    </source>
</evidence>
<keyword evidence="17" id="KW-0670">Pyruvate</keyword>
<evidence type="ECO:0000256" key="13">
    <source>
        <dbReference type="ARBA" id="ARBA00022777"/>
    </source>
</evidence>
<dbReference type="InterPro" id="IPR018274">
    <property type="entry name" value="PEP_util_AS"/>
</dbReference>
<dbReference type="PROSITE" id="PS51094">
    <property type="entry name" value="PTS_EIIA_TYPE_2"/>
    <property type="match status" value="1"/>
</dbReference>
<dbReference type="Pfam" id="PF00359">
    <property type="entry name" value="PTS_EIIA_2"/>
    <property type="match status" value="1"/>
</dbReference>
<dbReference type="InterPro" id="IPR000032">
    <property type="entry name" value="HPr-like"/>
</dbReference>
<dbReference type="Pfam" id="PF05524">
    <property type="entry name" value="PEP-utilisers_N"/>
    <property type="match status" value="1"/>
</dbReference>
<dbReference type="Gene3D" id="3.50.30.10">
    <property type="entry name" value="Phosphohistidine domain"/>
    <property type="match status" value="1"/>
</dbReference>
<dbReference type="InterPro" id="IPR040442">
    <property type="entry name" value="Pyrv_kinase-like_dom_sf"/>
</dbReference>
<comment type="similarity">
    <text evidence="5">Belongs to the PEP-utilizing enzyme family.</text>
</comment>
<evidence type="ECO:0000259" key="15">
    <source>
        <dbReference type="PROSITE" id="PS51094"/>
    </source>
</evidence>
<dbReference type="InterPro" id="IPR001020">
    <property type="entry name" value="PTS_HPr_His_P_site"/>
</dbReference>
<dbReference type="InterPro" id="IPR000121">
    <property type="entry name" value="PEP_util_C"/>
</dbReference>
<dbReference type="Pfam" id="PF00381">
    <property type="entry name" value="PTS-HPr"/>
    <property type="match status" value="1"/>
</dbReference>
<reference evidence="18" key="1">
    <citation type="submission" date="2017-08" db="EMBL/GenBank/DDBJ databases">
        <authorList>
            <person name="Brisse S."/>
        </authorList>
    </citation>
    <scope>NUCLEOTIDE SEQUENCE [LARGE SCALE GENOMIC DNA]</scope>
    <source>
        <strain evidence="18">06D021</strain>
    </source>
</reference>
<evidence type="ECO:0000256" key="3">
    <source>
        <dbReference type="ARBA" id="ARBA00001946"/>
    </source>
</evidence>
<dbReference type="Pfam" id="PF00391">
    <property type="entry name" value="PEP-utilizers"/>
    <property type="match status" value="1"/>
</dbReference>
<evidence type="ECO:0000256" key="14">
    <source>
        <dbReference type="ARBA" id="ARBA00022842"/>
    </source>
</evidence>
<dbReference type="SUPFAM" id="SSF55804">
    <property type="entry name" value="Phoshotransferase/anion transport protein"/>
    <property type="match status" value="1"/>
</dbReference>
<keyword evidence="8" id="KW-0597">Phosphoprotein</keyword>
<evidence type="ECO:0000256" key="6">
    <source>
        <dbReference type="ARBA" id="ARBA00022448"/>
    </source>
</evidence>
<dbReference type="CDD" id="cd00211">
    <property type="entry name" value="PTS_IIA_fru"/>
    <property type="match status" value="1"/>
</dbReference>
<dbReference type="InterPro" id="IPR015813">
    <property type="entry name" value="Pyrv/PenolPyrv_kinase-like_dom"/>
</dbReference>
<dbReference type="NCBIfam" id="TIGR01417">
    <property type="entry name" value="PTS_I_fam"/>
    <property type="match status" value="1"/>
</dbReference>
<evidence type="ECO:0000313" key="17">
    <source>
        <dbReference type="EMBL" id="SNU32736.1"/>
    </source>
</evidence>
<dbReference type="GO" id="GO:0005737">
    <property type="term" value="C:cytoplasm"/>
    <property type="evidence" value="ECO:0007669"/>
    <property type="project" value="UniProtKB-SubCell"/>
</dbReference>
<dbReference type="PROSITE" id="PS00370">
    <property type="entry name" value="PEP_ENZYMES_PHOS_SITE"/>
    <property type="match status" value="1"/>
</dbReference>
<keyword evidence="11" id="KW-0598">Phosphotransferase system</keyword>
<evidence type="ECO:0000256" key="8">
    <source>
        <dbReference type="ARBA" id="ARBA00022553"/>
    </source>
</evidence>
<dbReference type="AlphaFoldDB" id="A0A285AVR8"/>
<dbReference type="GO" id="GO:0009401">
    <property type="term" value="P:phosphoenolpyruvate-dependent sugar phosphotransferase system"/>
    <property type="evidence" value="ECO:0007669"/>
    <property type="project" value="UniProtKB-KW"/>
</dbReference>
<evidence type="ECO:0000259" key="16">
    <source>
        <dbReference type="PROSITE" id="PS51350"/>
    </source>
</evidence>
<dbReference type="PROSITE" id="PS00369">
    <property type="entry name" value="PTS_HPR_HIS"/>
    <property type="match status" value="1"/>
</dbReference>
<dbReference type="Proteomes" id="UP000220639">
    <property type="component" value="Unassembled WGS sequence"/>
</dbReference>
<evidence type="ECO:0000256" key="2">
    <source>
        <dbReference type="ARBA" id="ARBA00001401"/>
    </source>
</evidence>
<evidence type="ECO:0000256" key="1">
    <source>
        <dbReference type="ARBA" id="ARBA00000683"/>
    </source>
</evidence>
<dbReference type="InterPro" id="IPR036637">
    <property type="entry name" value="Phosphohistidine_dom_sf"/>
</dbReference>
<evidence type="ECO:0000256" key="5">
    <source>
        <dbReference type="ARBA" id="ARBA00007837"/>
    </source>
</evidence>
<dbReference type="SUPFAM" id="SSF55594">
    <property type="entry name" value="HPr-like"/>
    <property type="match status" value="1"/>
</dbReference>
<evidence type="ECO:0000256" key="9">
    <source>
        <dbReference type="ARBA" id="ARBA00022597"/>
    </source>
</evidence>
<dbReference type="EMBL" id="FZTC01000006">
    <property type="protein sequence ID" value="SNU32736.1"/>
    <property type="molecule type" value="Genomic_DNA"/>
</dbReference>
<dbReference type="InterPro" id="IPR002178">
    <property type="entry name" value="PTS_EIIA_type-2_dom"/>
</dbReference>
<dbReference type="RefSeq" id="WP_098140193.1">
    <property type="nucleotide sequence ID" value="NZ_CBCSJA010000021.1"/>
</dbReference>
<dbReference type="InterPro" id="IPR016152">
    <property type="entry name" value="PTrfase/Anion_transptr"/>
</dbReference>
<dbReference type="Gene3D" id="1.10.274.10">
    <property type="entry name" value="PtsI, HPr-binding domain"/>
    <property type="match status" value="1"/>
</dbReference>
<comment type="catalytic activity">
    <reaction evidence="2">
        <text>D-fructose(out) + N(pros)-phospho-L-histidyl-[protein] = D-fructose 1-phosphate(in) + L-histidyl-[protein]</text>
        <dbReference type="Rhea" id="RHEA:49252"/>
        <dbReference type="Rhea" id="RHEA-COMP:9745"/>
        <dbReference type="Rhea" id="RHEA-COMP:9746"/>
        <dbReference type="ChEBI" id="CHEBI:29979"/>
        <dbReference type="ChEBI" id="CHEBI:37721"/>
        <dbReference type="ChEBI" id="CHEBI:58674"/>
        <dbReference type="ChEBI" id="CHEBI:64837"/>
        <dbReference type="EC" id="2.7.1.202"/>
    </reaction>
</comment>
<evidence type="ECO:0000313" key="18">
    <source>
        <dbReference type="Proteomes" id="UP000220639"/>
    </source>
</evidence>
<protein>
    <submittedName>
        <fullName evidence="17">Phosphoenolpyruvate-protein phosphotransferase</fullName>
    </submittedName>
</protein>